<dbReference type="EMBL" id="HG322950">
    <property type="protein sequence ID" value="CDF83842.1"/>
    <property type="molecule type" value="Genomic_DNA"/>
</dbReference>
<dbReference type="PROSITE" id="PS51186">
    <property type="entry name" value="GNAT"/>
    <property type="match status" value="1"/>
</dbReference>
<organism evidence="2 3">
    <name type="scientific">Pseudomonas knackmussii (strain DSM 6978 / CCUG 54928 / LMG 23759 / B13)</name>
    <dbReference type="NCBI Taxonomy" id="1301098"/>
    <lineage>
        <taxon>Bacteria</taxon>
        <taxon>Pseudomonadati</taxon>
        <taxon>Pseudomonadota</taxon>
        <taxon>Gammaproteobacteria</taxon>
        <taxon>Pseudomonadales</taxon>
        <taxon>Pseudomonadaceae</taxon>
        <taxon>Pseudomonas</taxon>
    </lineage>
</organism>
<dbReference type="InterPro" id="IPR000182">
    <property type="entry name" value="GNAT_dom"/>
</dbReference>
<dbReference type="eggNOG" id="COG5628">
    <property type="taxonomic scope" value="Bacteria"/>
</dbReference>
<dbReference type="HOGENOM" id="CLU_112329_3_0_6"/>
<dbReference type="KEGG" id="pkc:PKB_2495"/>
<accession>A0A024HH59</accession>
<evidence type="ECO:0000259" key="1">
    <source>
        <dbReference type="PROSITE" id="PS51186"/>
    </source>
</evidence>
<dbReference type="AlphaFoldDB" id="A0A024HH59"/>
<keyword evidence="3" id="KW-1185">Reference proteome</keyword>
<protein>
    <recommendedName>
        <fullName evidence="1">N-acetyltransferase domain-containing protein</fullName>
    </recommendedName>
</protein>
<gene>
    <name evidence="2" type="ORF">PKB_2495</name>
</gene>
<dbReference type="Proteomes" id="UP000025241">
    <property type="component" value="Chromosome I"/>
</dbReference>
<feature type="domain" description="N-acetyltransferase" evidence="1">
    <location>
        <begin position="7"/>
        <end position="152"/>
    </location>
</feature>
<dbReference type="GO" id="GO:0016747">
    <property type="term" value="F:acyltransferase activity, transferring groups other than amino-acyl groups"/>
    <property type="evidence" value="ECO:0007669"/>
    <property type="project" value="InterPro"/>
</dbReference>
<dbReference type="Pfam" id="PF00583">
    <property type="entry name" value="Acetyltransf_1"/>
    <property type="match status" value="1"/>
</dbReference>
<proteinExistence type="predicted"/>
<dbReference type="Gene3D" id="3.40.630.30">
    <property type="match status" value="1"/>
</dbReference>
<evidence type="ECO:0000313" key="2">
    <source>
        <dbReference type="EMBL" id="CDF83842.1"/>
    </source>
</evidence>
<dbReference type="STRING" id="1301098.PKB_2495"/>
<sequence>MSASIQVEVRLAAPEEEPLLAAMLPVYLRELGVGMLAYPYLALYWVEAGRFPYLIRADGALAGFALVRWLDEEGRFEMAEFYVAAAFRRQGVGRAAVLALFAAHPGDWALSVLPANRRALAFWTELLPVDARPALVNEPPHWPHLRLRFRVPPAGA</sequence>
<reference evidence="2 3" key="1">
    <citation type="submission" date="2013-03" db="EMBL/GenBank/DDBJ databases">
        <authorList>
            <person name="Linke B."/>
        </authorList>
    </citation>
    <scope>NUCLEOTIDE SEQUENCE [LARGE SCALE GENOMIC DNA]</scope>
    <source>
        <strain evidence="2 3">B13</strain>
    </source>
</reference>
<dbReference type="CDD" id="cd04301">
    <property type="entry name" value="NAT_SF"/>
    <property type="match status" value="1"/>
</dbReference>
<evidence type="ECO:0000313" key="3">
    <source>
        <dbReference type="Proteomes" id="UP000025241"/>
    </source>
</evidence>
<dbReference type="RefSeq" id="WP_197539255.1">
    <property type="nucleotide sequence ID" value="NZ_HG322950.1"/>
</dbReference>
<dbReference type="InterPro" id="IPR016181">
    <property type="entry name" value="Acyl_CoA_acyltransferase"/>
</dbReference>
<dbReference type="PATRIC" id="fig|1301098.3.peg.2500"/>
<dbReference type="SUPFAM" id="SSF55729">
    <property type="entry name" value="Acyl-CoA N-acyltransferases (Nat)"/>
    <property type="match status" value="1"/>
</dbReference>
<name>A0A024HH59_PSEKB</name>
<reference evidence="2 3" key="2">
    <citation type="submission" date="2014-05" db="EMBL/GenBank/DDBJ databases">
        <title>Genome sequence of the 3-chlorobenzoate degrading bacterium Pseudomonas knackmussii B13 shows multiple evidence for horizontal gene transfer.</title>
        <authorList>
            <person name="Miyazaki R."/>
            <person name="Bertelli C."/>
            <person name="Falquet L."/>
            <person name="Robinson-Rechavi M."/>
            <person name="Gharib W."/>
            <person name="Roy S."/>
            <person name="Van der Meer J.R."/>
        </authorList>
    </citation>
    <scope>NUCLEOTIDE SEQUENCE [LARGE SCALE GENOMIC DNA]</scope>
    <source>
        <strain evidence="2 3">B13</strain>
    </source>
</reference>